<dbReference type="GO" id="GO:0046653">
    <property type="term" value="P:tetrahydrofolate metabolic process"/>
    <property type="evidence" value="ECO:0007669"/>
    <property type="project" value="TreeGrafter"/>
</dbReference>
<dbReference type="GO" id="GO:0008705">
    <property type="term" value="F:methionine synthase activity"/>
    <property type="evidence" value="ECO:0007669"/>
    <property type="project" value="TreeGrafter"/>
</dbReference>
<evidence type="ECO:0000313" key="9">
    <source>
        <dbReference type="Proteomes" id="UP000324996"/>
    </source>
</evidence>
<gene>
    <name evidence="8" type="ORF">JCM17846_02900</name>
</gene>
<dbReference type="SUPFAM" id="SSF82282">
    <property type="entry name" value="Homocysteine S-methyltransferase"/>
    <property type="match status" value="1"/>
</dbReference>
<dbReference type="PANTHER" id="PTHR45833:SF1">
    <property type="entry name" value="METHIONINE SYNTHASE"/>
    <property type="match status" value="1"/>
</dbReference>
<accession>A0A5A7N3B6</accession>
<comment type="similarity">
    <text evidence="1">Belongs to the vitamin-B12 dependent methionine synthase family.</text>
</comment>
<keyword evidence="3" id="KW-0808">Transferase</keyword>
<evidence type="ECO:0000259" key="7">
    <source>
        <dbReference type="Pfam" id="PF02574"/>
    </source>
</evidence>
<dbReference type="GO" id="GO:0046872">
    <property type="term" value="F:metal ion binding"/>
    <property type="evidence" value="ECO:0007669"/>
    <property type="project" value="UniProtKB-KW"/>
</dbReference>
<dbReference type="GO" id="GO:0050667">
    <property type="term" value="P:homocysteine metabolic process"/>
    <property type="evidence" value="ECO:0007669"/>
    <property type="project" value="TreeGrafter"/>
</dbReference>
<evidence type="ECO:0000256" key="1">
    <source>
        <dbReference type="ARBA" id="ARBA00010398"/>
    </source>
</evidence>
<sequence>MCINSRLQLLEGGVDLLLIETIFDTLNAKAALVAVDELSQSHDVHIPIILAVTITDLSGRNLSGQTVEASGIRCAMPGLWRQA</sequence>
<evidence type="ECO:0000256" key="3">
    <source>
        <dbReference type="ARBA" id="ARBA00022679"/>
    </source>
</evidence>
<dbReference type="Pfam" id="PF02574">
    <property type="entry name" value="S-methyl_trans"/>
    <property type="match status" value="1"/>
</dbReference>
<protein>
    <recommendedName>
        <fullName evidence="7">Hcy-binding domain-containing protein</fullName>
    </recommendedName>
</protein>
<evidence type="ECO:0000256" key="5">
    <source>
        <dbReference type="ARBA" id="ARBA00022723"/>
    </source>
</evidence>
<evidence type="ECO:0000256" key="4">
    <source>
        <dbReference type="ARBA" id="ARBA00022691"/>
    </source>
</evidence>
<evidence type="ECO:0000256" key="6">
    <source>
        <dbReference type="ARBA" id="ARBA00023285"/>
    </source>
</evidence>
<evidence type="ECO:0000313" key="8">
    <source>
        <dbReference type="EMBL" id="GER02608.1"/>
    </source>
</evidence>
<dbReference type="GO" id="GO:0005829">
    <property type="term" value="C:cytosol"/>
    <property type="evidence" value="ECO:0007669"/>
    <property type="project" value="TreeGrafter"/>
</dbReference>
<dbReference type="Gene3D" id="3.20.20.330">
    <property type="entry name" value="Homocysteine-binding-like domain"/>
    <property type="match status" value="1"/>
</dbReference>
<name>A0A5A7N3B6_9PROT</name>
<keyword evidence="5" id="KW-0479">Metal-binding</keyword>
<keyword evidence="9" id="KW-1185">Reference proteome</keyword>
<dbReference type="EMBL" id="BKCN01000001">
    <property type="protein sequence ID" value="GER02608.1"/>
    <property type="molecule type" value="Genomic_DNA"/>
</dbReference>
<proteinExistence type="inferred from homology"/>
<keyword evidence="2" id="KW-0489">Methyltransferase</keyword>
<reference evidence="8 9" key="1">
    <citation type="submission" date="2019-09" db="EMBL/GenBank/DDBJ databases">
        <title>NBRP : Genome information of microbial organism related human and environment.</title>
        <authorList>
            <person name="Hattori M."/>
            <person name="Oshima K."/>
            <person name="Inaba H."/>
            <person name="Suda W."/>
            <person name="Sakamoto M."/>
            <person name="Iino T."/>
            <person name="Kitahara M."/>
            <person name="Oshida Y."/>
            <person name="Iida T."/>
            <person name="Kudo T."/>
            <person name="Itoh T."/>
            <person name="Ohkuma M."/>
        </authorList>
    </citation>
    <scope>NUCLEOTIDE SEQUENCE [LARGE SCALE GENOMIC DNA]</scope>
    <source>
        <strain evidence="8 9">Q-1</strain>
    </source>
</reference>
<organism evidence="8 9">
    <name type="scientific">Iodidimonas nitroreducens</name>
    <dbReference type="NCBI Taxonomy" id="1236968"/>
    <lineage>
        <taxon>Bacteria</taxon>
        <taxon>Pseudomonadati</taxon>
        <taxon>Pseudomonadota</taxon>
        <taxon>Alphaproteobacteria</taxon>
        <taxon>Iodidimonadales</taxon>
        <taxon>Iodidimonadaceae</taxon>
        <taxon>Iodidimonas</taxon>
    </lineage>
</organism>
<dbReference type="Proteomes" id="UP000324996">
    <property type="component" value="Unassembled WGS sequence"/>
</dbReference>
<keyword evidence="6" id="KW-0170">Cobalt</keyword>
<evidence type="ECO:0000256" key="2">
    <source>
        <dbReference type="ARBA" id="ARBA00022603"/>
    </source>
</evidence>
<dbReference type="InterPro" id="IPR003726">
    <property type="entry name" value="HCY_dom"/>
</dbReference>
<dbReference type="GO" id="GO:0032259">
    <property type="term" value="P:methylation"/>
    <property type="evidence" value="ECO:0007669"/>
    <property type="project" value="UniProtKB-KW"/>
</dbReference>
<dbReference type="AlphaFoldDB" id="A0A5A7N3B6"/>
<keyword evidence="4" id="KW-0949">S-adenosyl-L-methionine</keyword>
<comment type="caution">
    <text evidence="8">The sequence shown here is derived from an EMBL/GenBank/DDBJ whole genome shotgun (WGS) entry which is preliminary data.</text>
</comment>
<dbReference type="PANTHER" id="PTHR45833">
    <property type="entry name" value="METHIONINE SYNTHASE"/>
    <property type="match status" value="1"/>
</dbReference>
<dbReference type="InterPro" id="IPR036589">
    <property type="entry name" value="HCY_dom_sf"/>
</dbReference>
<dbReference type="InterPro" id="IPR050554">
    <property type="entry name" value="Met_Synthase/Corrinoid"/>
</dbReference>
<feature type="domain" description="Hcy-binding" evidence="7">
    <location>
        <begin position="8"/>
        <end position="69"/>
    </location>
</feature>